<keyword evidence="1" id="KW-0175">Coiled coil</keyword>
<name>A0A2H3KG41_9CHLR</name>
<feature type="coiled-coil region" evidence="1">
    <location>
        <begin position="67"/>
        <end position="94"/>
    </location>
</feature>
<organism evidence="3 4">
    <name type="scientific">Candidatus Chloroploca asiatica</name>
    <dbReference type="NCBI Taxonomy" id="1506545"/>
    <lineage>
        <taxon>Bacteria</taxon>
        <taxon>Bacillati</taxon>
        <taxon>Chloroflexota</taxon>
        <taxon>Chloroflexia</taxon>
        <taxon>Chloroflexales</taxon>
        <taxon>Chloroflexineae</taxon>
        <taxon>Oscillochloridaceae</taxon>
        <taxon>Candidatus Chloroploca</taxon>
    </lineage>
</organism>
<dbReference type="OrthoDB" id="159278at2"/>
<comment type="caution">
    <text evidence="3">The sequence shown here is derived from an EMBL/GenBank/DDBJ whole genome shotgun (WGS) entry which is preliminary data.</text>
</comment>
<evidence type="ECO:0000313" key="4">
    <source>
        <dbReference type="Proteomes" id="UP000220922"/>
    </source>
</evidence>
<proteinExistence type="predicted"/>
<feature type="region of interest" description="Disordered" evidence="2">
    <location>
        <begin position="97"/>
        <end position="129"/>
    </location>
</feature>
<evidence type="ECO:0000256" key="1">
    <source>
        <dbReference type="SAM" id="Coils"/>
    </source>
</evidence>
<accession>A0A2H3KG41</accession>
<evidence type="ECO:0008006" key="5">
    <source>
        <dbReference type="Google" id="ProtNLM"/>
    </source>
</evidence>
<reference evidence="3 4" key="1">
    <citation type="submission" date="2016-05" db="EMBL/GenBank/DDBJ databases">
        <authorList>
            <person name="Lavstsen T."/>
            <person name="Jespersen J.S."/>
        </authorList>
    </citation>
    <scope>NUCLEOTIDE SEQUENCE [LARGE SCALE GENOMIC DNA]</scope>
    <source>
        <strain evidence="3 4">B7-9</strain>
    </source>
</reference>
<feature type="compositionally biased region" description="Pro residues" evidence="2">
    <location>
        <begin position="98"/>
        <end position="110"/>
    </location>
</feature>
<protein>
    <recommendedName>
        <fullName evidence="5">Zinc ribbon domain-containing protein</fullName>
    </recommendedName>
</protein>
<evidence type="ECO:0000256" key="2">
    <source>
        <dbReference type="SAM" id="MobiDB-lite"/>
    </source>
</evidence>
<dbReference type="AlphaFoldDB" id="A0A2H3KG41"/>
<sequence>MGFLDQISKQISQGVDRAKFEAEKFQKTTRLQGEVNDVQRQVDTRMYELGQRAYELLRAGQIHSASLNELSAAIEQLRSSLIAKEEELKQAQAEVFVEPPPAPAYTPPPSSQQVPISYETPPTSDPHTPPAPTKVCGACGFQMPVTAMFCPNCGSRVA</sequence>
<dbReference type="Proteomes" id="UP000220922">
    <property type="component" value="Unassembled WGS sequence"/>
</dbReference>
<keyword evidence="4" id="KW-1185">Reference proteome</keyword>
<dbReference type="RefSeq" id="WP_097655238.1">
    <property type="nucleotide sequence ID" value="NZ_LYXE01000185.1"/>
</dbReference>
<gene>
    <name evidence="3" type="ORF">A9Q02_20555</name>
</gene>
<evidence type="ECO:0000313" key="3">
    <source>
        <dbReference type="EMBL" id="PDV96663.1"/>
    </source>
</evidence>
<dbReference type="EMBL" id="LYXE01000185">
    <property type="protein sequence ID" value="PDV96663.1"/>
    <property type="molecule type" value="Genomic_DNA"/>
</dbReference>